<protein>
    <submittedName>
        <fullName evidence="3">Uncharacterized protein</fullName>
    </submittedName>
</protein>
<feature type="transmembrane region" description="Helical" evidence="2">
    <location>
        <begin position="90"/>
        <end position="108"/>
    </location>
</feature>
<dbReference type="AlphaFoldDB" id="A0AAN8I3R5"/>
<evidence type="ECO:0000313" key="3">
    <source>
        <dbReference type="EMBL" id="KAK5948666.1"/>
    </source>
</evidence>
<feature type="region of interest" description="Disordered" evidence="1">
    <location>
        <begin position="186"/>
        <end position="275"/>
    </location>
</feature>
<keyword evidence="2" id="KW-0472">Membrane</keyword>
<feature type="compositionally biased region" description="Low complexity" evidence="1">
    <location>
        <begin position="193"/>
        <end position="202"/>
    </location>
</feature>
<evidence type="ECO:0000313" key="4">
    <source>
        <dbReference type="Proteomes" id="UP001316803"/>
    </source>
</evidence>
<evidence type="ECO:0000256" key="2">
    <source>
        <dbReference type="SAM" id="Phobius"/>
    </source>
</evidence>
<name>A0AAN8I3R5_9EURO</name>
<keyword evidence="2" id="KW-1133">Transmembrane helix</keyword>
<accession>A0AAN8I3R5</accession>
<keyword evidence="4" id="KW-1185">Reference proteome</keyword>
<evidence type="ECO:0000256" key="1">
    <source>
        <dbReference type="SAM" id="MobiDB-lite"/>
    </source>
</evidence>
<proteinExistence type="predicted"/>
<dbReference type="EMBL" id="JAKLMC020000044">
    <property type="protein sequence ID" value="KAK5948666.1"/>
    <property type="molecule type" value="Genomic_DNA"/>
</dbReference>
<comment type="caution">
    <text evidence="3">The sequence shown here is derived from an EMBL/GenBank/DDBJ whole genome shotgun (WGS) entry which is preliminary data.</text>
</comment>
<gene>
    <name evidence="3" type="ORF">OHC33_010269</name>
</gene>
<organism evidence="3 4">
    <name type="scientific">Knufia fluminis</name>
    <dbReference type="NCBI Taxonomy" id="191047"/>
    <lineage>
        <taxon>Eukaryota</taxon>
        <taxon>Fungi</taxon>
        <taxon>Dikarya</taxon>
        <taxon>Ascomycota</taxon>
        <taxon>Pezizomycotina</taxon>
        <taxon>Eurotiomycetes</taxon>
        <taxon>Chaetothyriomycetidae</taxon>
        <taxon>Chaetothyriales</taxon>
        <taxon>Trichomeriaceae</taxon>
        <taxon>Knufia</taxon>
    </lineage>
</organism>
<keyword evidence="2" id="KW-0812">Transmembrane</keyword>
<sequence>MNVNQMREGVDQVVLDMIHDQREAERNGGQCSVWLTMPSGNAVRLEATRGIIRCLLMTPKPPSSSKYLIARFCCWFMFATHAVTLGSTSLMYQILSVLIIIASTLLLLTKRYWGRKSRSSMMVGNELEFVIDDKKAQNDFDKGKGTHMHAYANIGMTTEQEESMRSWGLMPHLTNQGWWDRYRDVKKASHHPNSAGSTNSQSGGQGNNAGMSRQPDHAGQAHPAGSQADGTANRSDEIHSSVTGPDGSTELRDMSGAVVDRNGGPASGFPSRAVG</sequence>
<feature type="transmembrane region" description="Helical" evidence="2">
    <location>
        <begin position="67"/>
        <end position="84"/>
    </location>
</feature>
<reference evidence="3 4" key="1">
    <citation type="submission" date="2022-12" db="EMBL/GenBank/DDBJ databases">
        <title>Genomic features and morphological characterization of a novel Knufia sp. strain isolated from spacecraft assembly facility.</title>
        <authorList>
            <person name="Teixeira M."/>
            <person name="Chander A.M."/>
            <person name="Stajich J.E."/>
            <person name="Venkateswaran K."/>
        </authorList>
    </citation>
    <scope>NUCLEOTIDE SEQUENCE [LARGE SCALE GENOMIC DNA]</scope>
    <source>
        <strain evidence="3 4">FJI-L2-BK-P2</strain>
    </source>
</reference>
<dbReference type="Proteomes" id="UP001316803">
    <property type="component" value="Unassembled WGS sequence"/>
</dbReference>